<evidence type="ECO:0000313" key="10">
    <source>
        <dbReference type="EMBL" id="KKR91530.1"/>
    </source>
</evidence>
<protein>
    <recommendedName>
        <fullName evidence="9">Glycosyltransferase RgtA/B/C/D-like domain-containing protein</fullName>
    </recommendedName>
</protein>
<accession>A0A0G0X4B8</accession>
<evidence type="ECO:0000256" key="8">
    <source>
        <dbReference type="SAM" id="Phobius"/>
    </source>
</evidence>
<evidence type="ECO:0000256" key="4">
    <source>
        <dbReference type="ARBA" id="ARBA00022679"/>
    </source>
</evidence>
<dbReference type="GO" id="GO:0016763">
    <property type="term" value="F:pentosyltransferase activity"/>
    <property type="evidence" value="ECO:0007669"/>
    <property type="project" value="TreeGrafter"/>
</dbReference>
<keyword evidence="4" id="KW-0808">Transferase</keyword>
<comment type="subcellular location">
    <subcellularLocation>
        <location evidence="1">Cell membrane</location>
        <topology evidence="1">Multi-pass membrane protein</topology>
    </subcellularLocation>
</comment>
<feature type="transmembrane region" description="Helical" evidence="8">
    <location>
        <begin position="393"/>
        <end position="411"/>
    </location>
</feature>
<evidence type="ECO:0000256" key="6">
    <source>
        <dbReference type="ARBA" id="ARBA00022989"/>
    </source>
</evidence>
<evidence type="ECO:0000256" key="3">
    <source>
        <dbReference type="ARBA" id="ARBA00022676"/>
    </source>
</evidence>
<keyword evidence="2" id="KW-1003">Cell membrane</keyword>
<dbReference type="Proteomes" id="UP000034676">
    <property type="component" value="Unassembled WGS sequence"/>
</dbReference>
<dbReference type="GO" id="GO:0005886">
    <property type="term" value="C:plasma membrane"/>
    <property type="evidence" value="ECO:0007669"/>
    <property type="project" value="UniProtKB-SubCell"/>
</dbReference>
<dbReference type="PANTHER" id="PTHR33908:SF11">
    <property type="entry name" value="MEMBRANE PROTEIN"/>
    <property type="match status" value="1"/>
</dbReference>
<feature type="transmembrane region" description="Helical" evidence="8">
    <location>
        <begin position="367"/>
        <end position="386"/>
    </location>
</feature>
<comment type="caution">
    <text evidence="10">The sequence shown here is derived from an EMBL/GenBank/DDBJ whole genome shotgun (WGS) entry which is preliminary data.</text>
</comment>
<feature type="transmembrane region" description="Helical" evidence="8">
    <location>
        <begin position="12"/>
        <end position="35"/>
    </location>
</feature>
<feature type="domain" description="Glycosyltransferase RgtA/B/C/D-like" evidence="9">
    <location>
        <begin position="91"/>
        <end position="251"/>
    </location>
</feature>
<keyword evidence="3" id="KW-0328">Glycosyltransferase</keyword>
<reference evidence="10 11" key="1">
    <citation type="journal article" date="2015" name="Nature">
        <title>rRNA introns, odd ribosomes, and small enigmatic genomes across a large radiation of phyla.</title>
        <authorList>
            <person name="Brown C.T."/>
            <person name="Hug L.A."/>
            <person name="Thomas B.C."/>
            <person name="Sharon I."/>
            <person name="Castelle C.J."/>
            <person name="Singh A."/>
            <person name="Wilkins M.J."/>
            <person name="Williams K.H."/>
            <person name="Banfield J.F."/>
        </authorList>
    </citation>
    <scope>NUCLEOTIDE SEQUENCE [LARGE SCALE GENOMIC DNA]</scope>
</reference>
<evidence type="ECO:0000313" key="11">
    <source>
        <dbReference type="Proteomes" id="UP000034676"/>
    </source>
</evidence>
<evidence type="ECO:0000256" key="1">
    <source>
        <dbReference type="ARBA" id="ARBA00004651"/>
    </source>
</evidence>
<evidence type="ECO:0000256" key="5">
    <source>
        <dbReference type="ARBA" id="ARBA00022692"/>
    </source>
</evidence>
<name>A0A0G0X4B8_9BACT</name>
<evidence type="ECO:0000256" key="2">
    <source>
        <dbReference type="ARBA" id="ARBA00022475"/>
    </source>
</evidence>
<feature type="transmembrane region" description="Helical" evidence="8">
    <location>
        <begin position="118"/>
        <end position="138"/>
    </location>
</feature>
<keyword evidence="7 8" id="KW-0472">Membrane</keyword>
<organism evidence="10 11">
    <name type="scientific">Candidatus Woesebacteria bacterium GW2011_GWA1_41_13b</name>
    <dbReference type="NCBI Taxonomy" id="1618555"/>
    <lineage>
        <taxon>Bacteria</taxon>
        <taxon>Candidatus Woeseibacteriota</taxon>
    </lineage>
</organism>
<dbReference type="EMBL" id="LCAO01000010">
    <property type="protein sequence ID" value="KKR91530.1"/>
    <property type="molecule type" value="Genomic_DNA"/>
</dbReference>
<feature type="transmembrane region" description="Helical" evidence="8">
    <location>
        <begin position="302"/>
        <end position="325"/>
    </location>
</feature>
<feature type="transmembrane region" description="Helical" evidence="8">
    <location>
        <begin position="337"/>
        <end position="361"/>
    </location>
</feature>
<dbReference type="PANTHER" id="PTHR33908">
    <property type="entry name" value="MANNOSYLTRANSFERASE YKCB-RELATED"/>
    <property type="match status" value="1"/>
</dbReference>
<dbReference type="InterPro" id="IPR050297">
    <property type="entry name" value="LipidA_mod_glycosyltrf_83"/>
</dbReference>
<feature type="transmembrane region" description="Helical" evidence="8">
    <location>
        <begin position="201"/>
        <end position="226"/>
    </location>
</feature>
<feature type="transmembrane region" description="Helical" evidence="8">
    <location>
        <begin position="144"/>
        <end position="162"/>
    </location>
</feature>
<sequence>MRIHFPFKLRELFFVTLIPLAYAVIAFATIGHYGVSFDEPPHFRRGQAYLHFFLTGKKDYSDIPSTYRRSIYQNDNEDGRFYIDAAKNQSHPPLNDTLAALGNYVFFQKLGILDDTDAHHVFGIVSVVLLLSTVYLFARVNFGVLAGLVASLSVAVYPMFLGESHFNVKDPPETSFFTATLILFWYAVVKKSSKALIASSIFFSLALGTKFNILFLPFIVVPWLFIYRKQLLRQSTGWYKTLLLYSVVVIVVFFATNPNLWNDTIFRLSEMARFYLSVGTNSGGSPDYQPQFLRFGFNTYPFWAIVYSTPLVILLFGCVGGLYALKNLKKDINGAYILVLLWLSVSVLRVTLPGTTIYGGIRHIFEFLPALAIFAGVGAHQIILHLGKKYRRIASLFLLLFFVPIILKLISMHPNENVYFNPLIGGLKGAVEKHFPSAGASLGNTYMQGVEWVNRHAEKNACVASIIGLRGNIPVTKLRGDLVNTNTCRSGTERGGEYAMDMVYEGYYNYWYDYQYYATYLRPVYEIVVDGVTIFQVFKNDTAHTRPELIREIYIVPQDILYKGNVINITLPTSVVLSRLDLQYGLPEGCSPASDGSLFISSDGLNWERDPESLRTSHGKYNFEPEQKLFERRFAAKNVQFIRLATNLEEGCTPKITVLDMRYHPDVPLPSP</sequence>
<feature type="transmembrane region" description="Helical" evidence="8">
    <location>
        <begin position="238"/>
        <end position="256"/>
    </location>
</feature>
<dbReference type="GO" id="GO:0009103">
    <property type="term" value="P:lipopolysaccharide biosynthetic process"/>
    <property type="evidence" value="ECO:0007669"/>
    <property type="project" value="UniProtKB-ARBA"/>
</dbReference>
<evidence type="ECO:0000256" key="7">
    <source>
        <dbReference type="ARBA" id="ARBA00023136"/>
    </source>
</evidence>
<keyword evidence="5 8" id="KW-0812">Transmembrane</keyword>
<evidence type="ECO:0000259" key="9">
    <source>
        <dbReference type="Pfam" id="PF13231"/>
    </source>
</evidence>
<dbReference type="InterPro" id="IPR038731">
    <property type="entry name" value="RgtA/B/C-like"/>
</dbReference>
<gene>
    <name evidence="10" type="ORF">UU42_C0010G0025</name>
</gene>
<dbReference type="AlphaFoldDB" id="A0A0G0X4B8"/>
<dbReference type="Pfam" id="PF13231">
    <property type="entry name" value="PMT_2"/>
    <property type="match status" value="1"/>
</dbReference>
<proteinExistence type="predicted"/>
<keyword evidence="6 8" id="KW-1133">Transmembrane helix</keyword>